<name>A0A9W8YEH6_9PLEO</name>
<sequence>MAPHAERDTITDTNGDMSNHEATLTNGETPSSRVLSHLKSYPVVNDSVEGFKSNPYGSKALGLATNTYNSVVAPFHPYLQTPYSYVAPYIDHADKLGDSTLSKIETHLPIVKEETPKLKEYAWSPYTYVKGTWDDEYSKTKRQDGLVKQGIVLVSTELKIVQDACTVFLGYWNKGKEQTSKKIDEVKQ</sequence>
<dbReference type="Pfam" id="PF17316">
    <property type="entry name" value="Perilipin_2"/>
    <property type="match status" value="1"/>
</dbReference>
<protein>
    <recommendedName>
        <fullName evidence="4">CAP20-like protein</fullName>
    </recommendedName>
</protein>
<dbReference type="Proteomes" id="UP001140560">
    <property type="component" value="Unassembled WGS sequence"/>
</dbReference>
<gene>
    <name evidence="2" type="ORF">N0V83_002052</name>
</gene>
<dbReference type="OrthoDB" id="376826at2759"/>
<feature type="compositionally biased region" description="Basic and acidic residues" evidence="1">
    <location>
        <begin position="1"/>
        <end position="10"/>
    </location>
</feature>
<evidence type="ECO:0000313" key="3">
    <source>
        <dbReference type="Proteomes" id="UP001140560"/>
    </source>
</evidence>
<proteinExistence type="predicted"/>
<feature type="region of interest" description="Disordered" evidence="1">
    <location>
        <begin position="1"/>
        <end position="31"/>
    </location>
</feature>
<evidence type="ECO:0000313" key="2">
    <source>
        <dbReference type="EMBL" id="KAJ4374973.1"/>
    </source>
</evidence>
<reference evidence="2" key="1">
    <citation type="submission" date="2022-10" db="EMBL/GenBank/DDBJ databases">
        <title>Tapping the CABI collections for fungal endophytes: first genome assemblies for Collariella, Neodidymelliopsis, Ascochyta clinopodiicola, Didymella pomorum, Didymosphaeria variabile, Neocosmospora piperis and Neocucurbitaria cava.</title>
        <authorList>
            <person name="Hill R."/>
        </authorList>
    </citation>
    <scope>NUCLEOTIDE SEQUENCE</scope>
    <source>
        <strain evidence="2">IMI 356814</strain>
    </source>
</reference>
<comment type="caution">
    <text evidence="2">The sequence shown here is derived from an EMBL/GenBank/DDBJ whole genome shotgun (WGS) entry which is preliminary data.</text>
</comment>
<keyword evidence="3" id="KW-1185">Reference proteome</keyword>
<organism evidence="2 3">
    <name type="scientific">Neocucurbitaria cava</name>
    <dbReference type="NCBI Taxonomy" id="798079"/>
    <lineage>
        <taxon>Eukaryota</taxon>
        <taxon>Fungi</taxon>
        <taxon>Dikarya</taxon>
        <taxon>Ascomycota</taxon>
        <taxon>Pezizomycotina</taxon>
        <taxon>Dothideomycetes</taxon>
        <taxon>Pleosporomycetidae</taxon>
        <taxon>Pleosporales</taxon>
        <taxon>Pleosporineae</taxon>
        <taxon>Cucurbitariaceae</taxon>
        <taxon>Neocucurbitaria</taxon>
    </lineage>
</organism>
<accession>A0A9W8YEH6</accession>
<evidence type="ECO:0000256" key="1">
    <source>
        <dbReference type="SAM" id="MobiDB-lite"/>
    </source>
</evidence>
<dbReference type="EMBL" id="JAPEUY010000003">
    <property type="protein sequence ID" value="KAJ4374973.1"/>
    <property type="molecule type" value="Genomic_DNA"/>
</dbReference>
<evidence type="ECO:0008006" key="4">
    <source>
        <dbReference type="Google" id="ProtNLM"/>
    </source>
</evidence>
<feature type="compositionally biased region" description="Polar residues" evidence="1">
    <location>
        <begin position="11"/>
        <end position="31"/>
    </location>
</feature>
<dbReference type="AlphaFoldDB" id="A0A9W8YEH6"/>